<keyword evidence="3" id="KW-1185">Reference proteome</keyword>
<dbReference type="EMBL" id="JAUHTR010000004">
    <property type="protein sequence ID" value="MDN4524920.1"/>
    <property type="molecule type" value="Genomic_DNA"/>
</dbReference>
<organism evidence="2 3">
    <name type="scientific">Fictibacillus fluitans</name>
    <dbReference type="NCBI Taxonomy" id="3058422"/>
    <lineage>
        <taxon>Bacteria</taxon>
        <taxon>Bacillati</taxon>
        <taxon>Bacillota</taxon>
        <taxon>Bacilli</taxon>
        <taxon>Bacillales</taxon>
        <taxon>Fictibacillaceae</taxon>
        <taxon>Fictibacillus</taxon>
    </lineage>
</organism>
<evidence type="ECO:0000259" key="1">
    <source>
        <dbReference type="PROSITE" id="PS51819"/>
    </source>
</evidence>
<gene>
    <name evidence="2" type="ORF">QYB97_10555</name>
</gene>
<accession>A0ABT8HVW3</accession>
<evidence type="ECO:0000313" key="3">
    <source>
        <dbReference type="Proteomes" id="UP001172721"/>
    </source>
</evidence>
<dbReference type="Proteomes" id="UP001172721">
    <property type="component" value="Unassembled WGS sequence"/>
</dbReference>
<proteinExistence type="predicted"/>
<name>A0ABT8HVW3_9BACL</name>
<sequence length="125" mass="13864">MSENKSTVSIAPWLGVENVQKAITFYKEAFSVSEQYSLRGDDGTPVIAQLSFGGSDFWIQEDSALHPESGKSFRIIITIPDPDPVFEQALAAGAIEIVPISEAHGWRIGRLEDPFGYHWEIGRQL</sequence>
<dbReference type="PANTHER" id="PTHR34109">
    <property type="entry name" value="BNAUNNG04460D PROTEIN-RELATED"/>
    <property type="match status" value="1"/>
</dbReference>
<dbReference type="Gene3D" id="3.10.180.10">
    <property type="entry name" value="2,3-Dihydroxybiphenyl 1,2-Dioxygenase, domain 1"/>
    <property type="match status" value="1"/>
</dbReference>
<reference evidence="2" key="1">
    <citation type="submission" date="2023-07" db="EMBL/GenBank/DDBJ databases">
        <title>Fictibacillus sp. isolated from freshwater pond.</title>
        <authorList>
            <person name="Kirdat K."/>
            <person name="Bhat A."/>
            <person name="Mourya A."/>
            <person name="Yadav A."/>
        </authorList>
    </citation>
    <scope>NUCLEOTIDE SEQUENCE</scope>
    <source>
        <strain evidence="2">NE201</strain>
    </source>
</reference>
<dbReference type="InterPro" id="IPR029068">
    <property type="entry name" value="Glyas_Bleomycin-R_OHBP_Dase"/>
</dbReference>
<comment type="caution">
    <text evidence="2">The sequence shown here is derived from an EMBL/GenBank/DDBJ whole genome shotgun (WGS) entry which is preliminary data.</text>
</comment>
<dbReference type="InterPro" id="IPR004360">
    <property type="entry name" value="Glyas_Fos-R_dOase_dom"/>
</dbReference>
<dbReference type="Pfam" id="PF00903">
    <property type="entry name" value="Glyoxalase"/>
    <property type="match status" value="1"/>
</dbReference>
<feature type="domain" description="VOC" evidence="1">
    <location>
        <begin position="6"/>
        <end position="124"/>
    </location>
</feature>
<dbReference type="InterPro" id="IPR037523">
    <property type="entry name" value="VOC_core"/>
</dbReference>
<dbReference type="PANTHER" id="PTHR34109:SF1">
    <property type="entry name" value="VOC DOMAIN-CONTAINING PROTEIN"/>
    <property type="match status" value="1"/>
</dbReference>
<dbReference type="RefSeq" id="WP_301165958.1">
    <property type="nucleotide sequence ID" value="NZ_JAUHTR010000004.1"/>
</dbReference>
<dbReference type="PROSITE" id="PS51819">
    <property type="entry name" value="VOC"/>
    <property type="match status" value="1"/>
</dbReference>
<evidence type="ECO:0000313" key="2">
    <source>
        <dbReference type="EMBL" id="MDN4524920.1"/>
    </source>
</evidence>
<protein>
    <submittedName>
        <fullName evidence="2">VOC family protein</fullName>
    </submittedName>
</protein>
<dbReference type="SUPFAM" id="SSF54593">
    <property type="entry name" value="Glyoxalase/Bleomycin resistance protein/Dihydroxybiphenyl dioxygenase"/>
    <property type="match status" value="1"/>
</dbReference>